<evidence type="ECO:0000313" key="4">
    <source>
        <dbReference type="EMBL" id="BAQ71329.1"/>
    </source>
</evidence>
<dbReference type="Pfam" id="PF07729">
    <property type="entry name" value="FCD"/>
    <property type="match status" value="1"/>
</dbReference>
<evidence type="ECO:0000313" key="5">
    <source>
        <dbReference type="Proteomes" id="UP000064912"/>
    </source>
</evidence>
<dbReference type="EMBL" id="AP014800">
    <property type="protein sequence ID" value="BAQ71329.1"/>
    <property type="molecule type" value="Genomic_DNA"/>
</dbReference>
<dbReference type="SMART" id="SM00895">
    <property type="entry name" value="FCD"/>
    <property type="match status" value="1"/>
</dbReference>
<dbReference type="SUPFAM" id="SSF46785">
    <property type="entry name" value="Winged helix' DNA-binding domain"/>
    <property type="match status" value="1"/>
</dbReference>
<dbReference type="Pfam" id="PF00392">
    <property type="entry name" value="GntR"/>
    <property type="match status" value="1"/>
</dbReference>
<dbReference type="PROSITE" id="PS50949">
    <property type="entry name" value="HTH_GNTR"/>
    <property type="match status" value="1"/>
</dbReference>
<dbReference type="SUPFAM" id="SSF48008">
    <property type="entry name" value="GntR ligand-binding domain-like"/>
    <property type="match status" value="1"/>
</dbReference>
<dbReference type="PATRIC" id="fig|35806.4.peg.4313"/>
<dbReference type="SMART" id="SM00345">
    <property type="entry name" value="HTH_GNTR"/>
    <property type="match status" value="1"/>
</dbReference>
<gene>
    <name evidence="4" type="ORF">NHU_04215</name>
</gene>
<proteinExistence type="predicted"/>
<sequence length="246" mass="27157">MTQPLDRIRPVRRKTLSDQAFDTLSEMLLSGALRPRDRLSMRDLADRLEVSMMPVREAVSRLAASGALEVSPKRAVMVPLMTAAEFADLTLVRMLNEGQAARLAAERSSKTEIAGIIALAERFEEVLDRAYGSAAAVAANKDLHFAVYRAAGSETLMQLITMLWLKAGPIINFDIGVEAGLPAEQQSAHSRGHHSRRHHRMLCEALLARDGETAAQAISEDIRFASEFIRAHAGMDQQDSRRRIIS</sequence>
<dbReference type="Proteomes" id="UP000064912">
    <property type="component" value="Chromosome"/>
</dbReference>
<dbReference type="PANTHER" id="PTHR43537:SF39">
    <property type="entry name" value="HTH-TYPE TRANSCRIPTIONAL REGULATOR MCBR"/>
    <property type="match status" value="1"/>
</dbReference>
<dbReference type="InterPro" id="IPR008920">
    <property type="entry name" value="TF_FadR/GntR_C"/>
</dbReference>
<evidence type="ECO:0000256" key="3">
    <source>
        <dbReference type="ARBA" id="ARBA00023163"/>
    </source>
</evidence>
<dbReference type="PANTHER" id="PTHR43537">
    <property type="entry name" value="TRANSCRIPTIONAL REGULATOR, GNTR FAMILY"/>
    <property type="match status" value="1"/>
</dbReference>
<keyword evidence="1" id="KW-0805">Transcription regulation</keyword>
<dbReference type="eggNOG" id="COG1802">
    <property type="taxonomic scope" value="Bacteria"/>
</dbReference>
<dbReference type="InterPro" id="IPR036388">
    <property type="entry name" value="WH-like_DNA-bd_sf"/>
</dbReference>
<keyword evidence="3" id="KW-0804">Transcription</keyword>
<name>A0A0D6B976_RHOSU</name>
<protein>
    <submittedName>
        <fullName evidence="4">Transcriptional regulator, GntR family</fullName>
    </submittedName>
</protein>
<accession>A0A0D6B976</accession>
<dbReference type="KEGG" id="rsu:NHU_04215"/>
<dbReference type="InterPro" id="IPR011711">
    <property type="entry name" value="GntR_C"/>
</dbReference>
<dbReference type="GO" id="GO:0003677">
    <property type="term" value="F:DNA binding"/>
    <property type="evidence" value="ECO:0007669"/>
    <property type="project" value="UniProtKB-KW"/>
</dbReference>
<dbReference type="RefSeq" id="WP_060836270.1">
    <property type="nucleotide sequence ID" value="NZ_JAESJE010000142.1"/>
</dbReference>
<dbReference type="Gene3D" id="1.10.10.10">
    <property type="entry name" value="Winged helix-like DNA-binding domain superfamily/Winged helix DNA-binding domain"/>
    <property type="match status" value="1"/>
</dbReference>
<dbReference type="CDD" id="cd07377">
    <property type="entry name" value="WHTH_GntR"/>
    <property type="match status" value="1"/>
</dbReference>
<dbReference type="InterPro" id="IPR000524">
    <property type="entry name" value="Tscrpt_reg_HTH_GntR"/>
</dbReference>
<dbReference type="GO" id="GO:0003700">
    <property type="term" value="F:DNA-binding transcription factor activity"/>
    <property type="evidence" value="ECO:0007669"/>
    <property type="project" value="InterPro"/>
</dbReference>
<keyword evidence="2" id="KW-0238">DNA-binding</keyword>
<reference evidence="4 5" key="1">
    <citation type="submission" date="2015-02" db="EMBL/GenBank/DDBJ databases">
        <title>Genome sequene of Rhodovulum sulfidophilum DSM 2351.</title>
        <authorList>
            <person name="Nagao N."/>
        </authorList>
    </citation>
    <scope>NUCLEOTIDE SEQUENCE [LARGE SCALE GENOMIC DNA]</scope>
    <source>
        <strain evidence="4 5">DSM 2351</strain>
    </source>
</reference>
<dbReference type="OrthoDB" id="9815654at2"/>
<dbReference type="Gene3D" id="1.20.120.530">
    <property type="entry name" value="GntR ligand-binding domain-like"/>
    <property type="match status" value="1"/>
</dbReference>
<dbReference type="AlphaFoldDB" id="A0A0D6B976"/>
<evidence type="ECO:0000256" key="2">
    <source>
        <dbReference type="ARBA" id="ARBA00023125"/>
    </source>
</evidence>
<evidence type="ECO:0000256" key="1">
    <source>
        <dbReference type="ARBA" id="ARBA00023015"/>
    </source>
</evidence>
<organism evidence="4 5">
    <name type="scientific">Rhodovulum sulfidophilum</name>
    <name type="common">Rhodobacter sulfidophilus</name>
    <dbReference type="NCBI Taxonomy" id="35806"/>
    <lineage>
        <taxon>Bacteria</taxon>
        <taxon>Pseudomonadati</taxon>
        <taxon>Pseudomonadota</taxon>
        <taxon>Alphaproteobacteria</taxon>
        <taxon>Rhodobacterales</taxon>
        <taxon>Paracoccaceae</taxon>
        <taxon>Rhodovulum</taxon>
    </lineage>
</organism>
<dbReference type="InterPro" id="IPR036390">
    <property type="entry name" value="WH_DNA-bd_sf"/>
</dbReference>